<comment type="caution">
    <text evidence="2">The sequence shown here is derived from an EMBL/GenBank/DDBJ whole genome shotgun (WGS) entry which is preliminary data.</text>
</comment>
<protein>
    <submittedName>
        <fullName evidence="2">Transglutaminase family protein</fullName>
    </submittedName>
</protein>
<accession>A0ABV1RGQ3</accession>
<dbReference type="InterPro" id="IPR038765">
    <property type="entry name" value="Papain-like_cys_pep_sf"/>
</dbReference>
<keyword evidence="3" id="KW-1185">Reference proteome</keyword>
<reference evidence="2 3" key="1">
    <citation type="submission" date="2024-06" db="EMBL/GenBank/DDBJ databases">
        <authorList>
            <person name="Chen R.Y."/>
        </authorList>
    </citation>
    <scope>NUCLEOTIDE SEQUENCE [LARGE SCALE GENOMIC DNA]</scope>
    <source>
        <strain evidence="2 3">D2</strain>
    </source>
</reference>
<dbReference type="Pfam" id="PF08379">
    <property type="entry name" value="Bact_transglu_N"/>
    <property type="match status" value="1"/>
</dbReference>
<dbReference type="Gene3D" id="3.10.620.30">
    <property type="match status" value="1"/>
</dbReference>
<evidence type="ECO:0000259" key="1">
    <source>
        <dbReference type="SMART" id="SM00460"/>
    </source>
</evidence>
<dbReference type="InterPro" id="IPR002931">
    <property type="entry name" value="Transglutaminase-like"/>
</dbReference>
<dbReference type="EMBL" id="JBELOE010000196">
    <property type="protein sequence ID" value="MER2492074.1"/>
    <property type="molecule type" value="Genomic_DNA"/>
</dbReference>
<evidence type="ECO:0000313" key="3">
    <source>
        <dbReference type="Proteomes" id="UP001467690"/>
    </source>
</evidence>
<dbReference type="InterPro" id="IPR013589">
    <property type="entry name" value="Bac_transglu_N"/>
</dbReference>
<dbReference type="Pfam" id="PF01841">
    <property type="entry name" value="Transglut_core"/>
    <property type="match status" value="1"/>
</dbReference>
<dbReference type="SMART" id="SM00460">
    <property type="entry name" value="TGc"/>
    <property type="match status" value="1"/>
</dbReference>
<feature type="domain" description="Transglutaminase-like" evidence="1">
    <location>
        <begin position="174"/>
        <end position="239"/>
    </location>
</feature>
<dbReference type="PANTHER" id="PTHR33490:SF1">
    <property type="entry name" value="SLL1233 PROTEIN"/>
    <property type="match status" value="1"/>
</dbReference>
<name>A0ABV1RGQ3_9ALTE</name>
<sequence length="285" mass="32385">MKRYSITHSTHYQYSGFVELGLHYMLLRPREDHELRIESFSLNITPDYNLLWHRDVENNSVAEVSFKQNTAKLTVESEVIIQQFNESPLDFLVADYAVYYPFKYRQGDQVLLQPYMRLTQPEDKNIIQQWLASIWQADEKIQTYTLLKRLAESIHNQFTYRIREEAGVQSPSFTLTHKTGSCRDFAALFIEAARFLGLACRFVSGYLYAPALADMAGATHAWAEVYLPGAGWKGFDPTVGCIVGADHIAVAVARLPESVPPVQGCYTGNQSSVMDVGVWVKLIES</sequence>
<dbReference type="PANTHER" id="PTHR33490">
    <property type="entry name" value="BLR5614 PROTEIN-RELATED"/>
    <property type="match status" value="1"/>
</dbReference>
<dbReference type="SUPFAM" id="SSF54001">
    <property type="entry name" value="Cysteine proteinases"/>
    <property type="match status" value="1"/>
</dbReference>
<dbReference type="RefSeq" id="WP_143871844.1">
    <property type="nucleotide sequence ID" value="NZ_CP041660.1"/>
</dbReference>
<proteinExistence type="predicted"/>
<dbReference type="Proteomes" id="UP001467690">
    <property type="component" value="Unassembled WGS sequence"/>
</dbReference>
<organism evidence="2 3">
    <name type="scientific">Catenovulum sediminis</name>
    <dbReference type="NCBI Taxonomy" id="1740262"/>
    <lineage>
        <taxon>Bacteria</taxon>
        <taxon>Pseudomonadati</taxon>
        <taxon>Pseudomonadota</taxon>
        <taxon>Gammaproteobacteria</taxon>
        <taxon>Alteromonadales</taxon>
        <taxon>Alteromonadaceae</taxon>
        <taxon>Catenovulum</taxon>
    </lineage>
</organism>
<evidence type="ECO:0000313" key="2">
    <source>
        <dbReference type="EMBL" id="MER2492074.1"/>
    </source>
</evidence>
<gene>
    <name evidence="2" type="ORF">ABS311_09285</name>
</gene>